<protein>
    <recommendedName>
        <fullName evidence="4">Class II flagellar assembly regulator</fullName>
    </recommendedName>
</protein>
<dbReference type="InterPro" id="IPR019704">
    <property type="entry name" value="Flagellar_assmbl_FliX_class2"/>
</dbReference>
<dbReference type="HOGENOM" id="CLU_1912536_0_0_5"/>
<dbReference type="AlphaFoldDB" id="A5FWJ7"/>
<proteinExistence type="predicted"/>
<dbReference type="Pfam" id="PF10768">
    <property type="entry name" value="FliX"/>
    <property type="match status" value="1"/>
</dbReference>
<feature type="compositionally biased region" description="Gly residues" evidence="1">
    <location>
        <begin position="8"/>
        <end position="20"/>
    </location>
</feature>
<keyword evidence="3" id="KW-1185">Reference proteome</keyword>
<evidence type="ECO:0000256" key="1">
    <source>
        <dbReference type="SAM" id="MobiDB-lite"/>
    </source>
</evidence>
<reference evidence="2 3" key="1">
    <citation type="submission" date="2007-05" db="EMBL/GenBank/DDBJ databases">
        <title>Complete sequence of chromosome of Acidiphilium cryptum JF-5.</title>
        <authorList>
            <consortium name="US DOE Joint Genome Institute"/>
            <person name="Copeland A."/>
            <person name="Lucas S."/>
            <person name="Lapidus A."/>
            <person name="Barry K."/>
            <person name="Detter J.C."/>
            <person name="Glavina del Rio T."/>
            <person name="Hammon N."/>
            <person name="Israni S."/>
            <person name="Dalin E."/>
            <person name="Tice H."/>
            <person name="Pitluck S."/>
            <person name="Sims D."/>
            <person name="Brettin T."/>
            <person name="Bruce D."/>
            <person name="Han C."/>
            <person name="Schmutz J."/>
            <person name="Larimer F."/>
            <person name="Land M."/>
            <person name="Hauser L."/>
            <person name="Kyrpides N."/>
            <person name="Kim E."/>
            <person name="Magnuson T."/>
            <person name="Richardson P."/>
        </authorList>
    </citation>
    <scope>NUCLEOTIDE SEQUENCE [LARGE SCALE GENOMIC DNA]</scope>
    <source>
        <strain evidence="2 3">JF-5</strain>
    </source>
</reference>
<accession>A5FWJ7</accession>
<dbReference type="GO" id="GO:0044781">
    <property type="term" value="P:bacterial-type flagellum organization"/>
    <property type="evidence" value="ECO:0007669"/>
    <property type="project" value="InterPro"/>
</dbReference>
<feature type="region of interest" description="Disordered" evidence="1">
    <location>
        <begin position="1"/>
        <end position="20"/>
    </location>
</feature>
<gene>
    <name evidence="2" type="ordered locus">Acry_0759</name>
</gene>
<sequence length="132" mass="13580">MTRVSGLRGSGPVGGIGGRTGPAAAAGGGFTITTQSQQAAIAVAPVDMAGLISLQDEDGPVRRDRAAHRAGEQTLGSLAALQAALLGGARPDLDTLRQMIENMPRPADPALQTVIGAIRLRARVELARHERL</sequence>
<name>A5FWJ7_ACICJ</name>
<dbReference type="EMBL" id="CP000697">
    <property type="protein sequence ID" value="ABQ29979.1"/>
    <property type="molecule type" value="Genomic_DNA"/>
</dbReference>
<dbReference type="Proteomes" id="UP000000245">
    <property type="component" value="Chromosome"/>
</dbReference>
<dbReference type="KEGG" id="acr:Acry_0759"/>
<evidence type="ECO:0000313" key="2">
    <source>
        <dbReference type="EMBL" id="ABQ29979.1"/>
    </source>
</evidence>
<evidence type="ECO:0000313" key="3">
    <source>
        <dbReference type="Proteomes" id="UP000000245"/>
    </source>
</evidence>
<dbReference type="RefSeq" id="WP_011941754.1">
    <property type="nucleotide sequence ID" value="NC_009484.1"/>
</dbReference>
<organism evidence="2 3">
    <name type="scientific">Acidiphilium cryptum (strain JF-5)</name>
    <dbReference type="NCBI Taxonomy" id="349163"/>
    <lineage>
        <taxon>Bacteria</taxon>
        <taxon>Pseudomonadati</taxon>
        <taxon>Pseudomonadota</taxon>
        <taxon>Alphaproteobacteria</taxon>
        <taxon>Acetobacterales</taxon>
        <taxon>Acidocellaceae</taxon>
        <taxon>Acidiphilium</taxon>
    </lineage>
</organism>
<evidence type="ECO:0008006" key="4">
    <source>
        <dbReference type="Google" id="ProtNLM"/>
    </source>
</evidence>
<dbReference type="STRING" id="349163.Acry_0759"/>